<organism evidence="3 4">
    <name type="scientific">Phaeobacter gallaeciensis</name>
    <dbReference type="NCBI Taxonomy" id="60890"/>
    <lineage>
        <taxon>Bacteria</taxon>
        <taxon>Pseudomonadati</taxon>
        <taxon>Pseudomonadota</taxon>
        <taxon>Alphaproteobacteria</taxon>
        <taxon>Rhodobacterales</taxon>
        <taxon>Roseobacteraceae</taxon>
        <taxon>Phaeobacter</taxon>
    </lineage>
</organism>
<feature type="signal peptide" evidence="2">
    <location>
        <begin position="1"/>
        <end position="22"/>
    </location>
</feature>
<gene>
    <name evidence="3" type="ORF">JL2886_00777</name>
</gene>
<keyword evidence="4" id="KW-1185">Reference proteome</keyword>
<feature type="chain" id="PRO_5008517936" evidence="2">
    <location>
        <begin position="23"/>
        <end position="212"/>
    </location>
</feature>
<dbReference type="AlphaFoldDB" id="A0A1B0ZNE3"/>
<sequence length="212" mass="22829">MTMIGSKAAVLLSLLALAPISAAPGHAEGAGGHQGHQQHQGDEAQPYAGQQSRRIKSLSDADIAELRAGKGWGFALPAELNGWPGPAHLLELAPQIGLSAAQIEQVRQIHHEMAAEAQRAAEDFIAAEERLDQAFASGNPDADELRRLVSEAGAARADLRYVHLSRHLQTVQFLSGEQIAAYNRLRGYAADPCDKVPDGHDPAMWRMHNNCE</sequence>
<keyword evidence="2" id="KW-0732">Signal</keyword>
<dbReference type="PATRIC" id="fig|60890.4.peg.758"/>
<protein>
    <submittedName>
        <fullName evidence="3">Uncharacterized protein</fullName>
    </submittedName>
</protein>
<dbReference type="EMBL" id="CP015124">
    <property type="protein sequence ID" value="ANP35703.1"/>
    <property type="molecule type" value="Genomic_DNA"/>
</dbReference>
<feature type="region of interest" description="Disordered" evidence="1">
    <location>
        <begin position="26"/>
        <end position="54"/>
    </location>
</feature>
<proteinExistence type="predicted"/>
<dbReference type="InterPro" id="IPR025961">
    <property type="entry name" value="Metal_resist"/>
</dbReference>
<evidence type="ECO:0000256" key="1">
    <source>
        <dbReference type="SAM" id="MobiDB-lite"/>
    </source>
</evidence>
<evidence type="ECO:0000313" key="3">
    <source>
        <dbReference type="EMBL" id="ANP35703.1"/>
    </source>
</evidence>
<accession>A0A1B0ZNE3</accession>
<reference evidence="3 4" key="1">
    <citation type="submission" date="2016-04" db="EMBL/GenBank/DDBJ databases">
        <authorList>
            <person name="Evans L.H."/>
            <person name="Alamgir A."/>
            <person name="Owens N."/>
            <person name="Weber N.D."/>
            <person name="Virtaneva K."/>
            <person name="Barbian K."/>
            <person name="Babar A."/>
            <person name="Rosenke K."/>
        </authorList>
    </citation>
    <scope>NUCLEOTIDE SEQUENCE [LARGE SCALE GENOMIC DNA]</scope>
    <source>
        <strain evidence="3 4">JL2886</strain>
    </source>
</reference>
<dbReference type="Pfam" id="PF13801">
    <property type="entry name" value="Metal_resist"/>
    <property type="match status" value="1"/>
</dbReference>
<name>A0A1B0ZNE3_9RHOB</name>
<evidence type="ECO:0000313" key="4">
    <source>
        <dbReference type="Proteomes" id="UP000092565"/>
    </source>
</evidence>
<dbReference type="Proteomes" id="UP000092565">
    <property type="component" value="Chromosome"/>
</dbReference>
<dbReference type="Gene3D" id="1.20.120.1490">
    <property type="match status" value="1"/>
</dbReference>
<evidence type="ECO:0000256" key="2">
    <source>
        <dbReference type="SAM" id="SignalP"/>
    </source>
</evidence>